<sequence>MLDSQLAAYEKFKSSSSQSRDNEARSRRSKLSNDPSLPRLNSIHQGRVVKIMEFGAFIQMVDVTQQGLVHRAQLSNHRVEEVADVVQVNDSVWVKIVDIDEDDSGKVKIGLSMKYVNQGNGDDLDTGNVNYGRELENRKKGNVASTFNRAPIELTDAVMMSVVCRKCGGKGHLPSECFNGPDTKYELIPEDEELDYDLTKKRERSHKREHSHRKEHKSKKHKKRKRETSRSAR</sequence>
<keyword evidence="1" id="KW-0479">Metal-binding</keyword>
<dbReference type="GO" id="GO:0043489">
    <property type="term" value="P:RNA stabilization"/>
    <property type="evidence" value="ECO:0007669"/>
    <property type="project" value="TreeGrafter"/>
</dbReference>
<dbReference type="Pfam" id="PF00575">
    <property type="entry name" value="S1"/>
    <property type="match status" value="1"/>
</dbReference>
<evidence type="ECO:0000259" key="3">
    <source>
        <dbReference type="PROSITE" id="PS50126"/>
    </source>
</evidence>
<feature type="region of interest" description="Disordered" evidence="2">
    <location>
        <begin position="1"/>
        <end position="39"/>
    </location>
</feature>
<keyword evidence="1" id="KW-0862">Zinc</keyword>
<proteinExistence type="predicted"/>
<reference evidence="5" key="1">
    <citation type="submission" date="2021-06" db="EMBL/GenBank/DDBJ databases">
        <authorList>
            <consortium name="DOE Joint Genome Institute"/>
            <person name="Mondo S.J."/>
            <person name="Amses K.R."/>
            <person name="Simmons D.R."/>
            <person name="Longcore J.E."/>
            <person name="Seto K."/>
            <person name="Alves G.H."/>
            <person name="Bonds A.E."/>
            <person name="Quandt C.A."/>
            <person name="Davis W.J."/>
            <person name="Chang Y."/>
            <person name="Letcher P.M."/>
            <person name="Powell M.J."/>
            <person name="Kuo A."/>
            <person name="Labutti K."/>
            <person name="Pangilinan J."/>
            <person name="Andreopoulos W."/>
            <person name="Tritt A."/>
            <person name="Riley R."/>
            <person name="Hundley H."/>
            <person name="Johnson J."/>
            <person name="Lipzen A."/>
            <person name="Barry K."/>
            <person name="Berbee M.L."/>
            <person name="Buchler N.E."/>
            <person name="Grigoriev I.V."/>
            <person name="Spatafora J.W."/>
            <person name="Stajich J.E."/>
            <person name="James T.Y."/>
        </authorList>
    </citation>
    <scope>NUCLEOTIDE SEQUENCE</scope>
    <source>
        <strain evidence="5">AG</strain>
    </source>
</reference>
<accession>A0AAD5E701</accession>
<keyword evidence="1" id="KW-0863">Zinc-finger</keyword>
<keyword evidence="6" id="KW-1185">Reference proteome</keyword>
<dbReference type="GO" id="GO:0003723">
    <property type="term" value="F:RNA binding"/>
    <property type="evidence" value="ECO:0007669"/>
    <property type="project" value="TreeGrafter"/>
</dbReference>
<evidence type="ECO:0000313" key="5">
    <source>
        <dbReference type="EMBL" id="KAI8577475.1"/>
    </source>
</evidence>
<dbReference type="PROSITE" id="PS50158">
    <property type="entry name" value="ZF_CCHC"/>
    <property type="match status" value="1"/>
</dbReference>
<dbReference type="PANTHER" id="PTHR15838">
    <property type="entry name" value="NUCLEOLAR PROTEIN OF 40 KDA"/>
    <property type="match status" value="1"/>
</dbReference>
<dbReference type="InterPro" id="IPR003029">
    <property type="entry name" value="S1_domain"/>
</dbReference>
<dbReference type="GO" id="GO:0008270">
    <property type="term" value="F:zinc ion binding"/>
    <property type="evidence" value="ECO:0007669"/>
    <property type="project" value="UniProtKB-KW"/>
</dbReference>
<dbReference type="AlphaFoldDB" id="A0AAD5E701"/>
<evidence type="ECO:0000256" key="2">
    <source>
        <dbReference type="SAM" id="MobiDB-lite"/>
    </source>
</evidence>
<evidence type="ECO:0000313" key="6">
    <source>
        <dbReference type="Proteomes" id="UP001206595"/>
    </source>
</evidence>
<dbReference type="EMBL" id="MU620940">
    <property type="protein sequence ID" value="KAI8577475.1"/>
    <property type="molecule type" value="Genomic_DNA"/>
</dbReference>
<dbReference type="RefSeq" id="XP_051442479.1">
    <property type="nucleotide sequence ID" value="XM_051590780.1"/>
</dbReference>
<dbReference type="InterPro" id="IPR001878">
    <property type="entry name" value="Znf_CCHC"/>
</dbReference>
<dbReference type="SUPFAM" id="SSF50249">
    <property type="entry name" value="Nucleic acid-binding proteins"/>
    <property type="match status" value="1"/>
</dbReference>
<evidence type="ECO:0000259" key="4">
    <source>
        <dbReference type="PROSITE" id="PS50158"/>
    </source>
</evidence>
<dbReference type="PROSITE" id="PS50126">
    <property type="entry name" value="S1"/>
    <property type="match status" value="1"/>
</dbReference>
<dbReference type="Gene3D" id="2.40.50.140">
    <property type="entry name" value="Nucleic acid-binding proteins"/>
    <property type="match status" value="1"/>
</dbReference>
<dbReference type="GeneID" id="75916123"/>
<feature type="domain" description="CCHC-type" evidence="4">
    <location>
        <begin position="164"/>
        <end position="177"/>
    </location>
</feature>
<dbReference type="PANTHER" id="PTHR15838:SF1">
    <property type="entry name" value="ZINC FINGER CCHC DOMAIN-CONTAINING PROTEIN 17"/>
    <property type="match status" value="1"/>
</dbReference>
<dbReference type="Proteomes" id="UP001206595">
    <property type="component" value="Unassembled WGS sequence"/>
</dbReference>
<organism evidence="5 6">
    <name type="scientific">Umbelopsis ramanniana AG</name>
    <dbReference type="NCBI Taxonomy" id="1314678"/>
    <lineage>
        <taxon>Eukaryota</taxon>
        <taxon>Fungi</taxon>
        <taxon>Fungi incertae sedis</taxon>
        <taxon>Mucoromycota</taxon>
        <taxon>Mucoromycotina</taxon>
        <taxon>Umbelopsidomycetes</taxon>
        <taxon>Umbelopsidales</taxon>
        <taxon>Umbelopsidaceae</taxon>
        <taxon>Umbelopsis</taxon>
    </lineage>
</organism>
<feature type="compositionally biased region" description="Basic residues" evidence="2">
    <location>
        <begin position="201"/>
        <end position="227"/>
    </location>
</feature>
<feature type="region of interest" description="Disordered" evidence="2">
    <location>
        <begin position="189"/>
        <end position="233"/>
    </location>
</feature>
<protein>
    <submittedName>
        <fullName evidence="5">Uncharacterized protein</fullName>
    </submittedName>
</protein>
<reference evidence="5" key="2">
    <citation type="journal article" date="2022" name="Proc. Natl. Acad. Sci. U.S.A.">
        <title>Diploid-dominant life cycles characterize the early evolution of Fungi.</title>
        <authorList>
            <person name="Amses K.R."/>
            <person name="Simmons D.R."/>
            <person name="Longcore J.E."/>
            <person name="Mondo S.J."/>
            <person name="Seto K."/>
            <person name="Jeronimo G.H."/>
            <person name="Bonds A.E."/>
            <person name="Quandt C.A."/>
            <person name="Davis W.J."/>
            <person name="Chang Y."/>
            <person name="Federici B.A."/>
            <person name="Kuo A."/>
            <person name="LaButti K."/>
            <person name="Pangilinan J."/>
            <person name="Andreopoulos W."/>
            <person name="Tritt A."/>
            <person name="Riley R."/>
            <person name="Hundley H."/>
            <person name="Johnson J."/>
            <person name="Lipzen A."/>
            <person name="Barry K."/>
            <person name="Lang B.F."/>
            <person name="Cuomo C.A."/>
            <person name="Buchler N.E."/>
            <person name="Grigoriev I.V."/>
            <person name="Spatafora J.W."/>
            <person name="Stajich J.E."/>
            <person name="James T.Y."/>
        </authorList>
    </citation>
    <scope>NUCLEOTIDE SEQUENCE</scope>
    <source>
        <strain evidence="5">AG</strain>
    </source>
</reference>
<dbReference type="SMART" id="SM00316">
    <property type="entry name" value="S1"/>
    <property type="match status" value="1"/>
</dbReference>
<evidence type="ECO:0000256" key="1">
    <source>
        <dbReference type="PROSITE-ProRule" id="PRU00047"/>
    </source>
</evidence>
<feature type="domain" description="S1 motif" evidence="3">
    <location>
        <begin position="41"/>
        <end position="114"/>
    </location>
</feature>
<gene>
    <name evidence="5" type="ORF">K450DRAFT_251843</name>
</gene>
<name>A0AAD5E701_UMBRA</name>
<comment type="caution">
    <text evidence="5">The sequence shown here is derived from an EMBL/GenBank/DDBJ whole genome shotgun (WGS) entry which is preliminary data.</text>
</comment>
<dbReference type="InterPro" id="IPR012340">
    <property type="entry name" value="NA-bd_OB-fold"/>
</dbReference>